<dbReference type="GO" id="GO:0016747">
    <property type="term" value="F:acyltransferase activity, transferring groups other than amino-acyl groups"/>
    <property type="evidence" value="ECO:0007669"/>
    <property type="project" value="TreeGrafter"/>
</dbReference>
<evidence type="ECO:0000256" key="1">
    <source>
        <dbReference type="SAM" id="SignalP"/>
    </source>
</evidence>
<dbReference type="RefSeq" id="WP_010840093.1">
    <property type="nucleotide sequence ID" value="NZ_APMY01000129.1"/>
</dbReference>
<organism evidence="2 3">
    <name type="scientific">Rhodococcus rhodnii LMG 5362</name>
    <dbReference type="NCBI Taxonomy" id="1273125"/>
    <lineage>
        <taxon>Bacteria</taxon>
        <taxon>Bacillati</taxon>
        <taxon>Actinomycetota</taxon>
        <taxon>Actinomycetes</taxon>
        <taxon>Mycobacteriales</taxon>
        <taxon>Nocardiaceae</taxon>
        <taxon>Rhodococcus</taxon>
    </lineage>
</organism>
<evidence type="ECO:0000313" key="2">
    <source>
        <dbReference type="EMBL" id="EOM74601.1"/>
    </source>
</evidence>
<dbReference type="EMBL" id="APMY01000129">
    <property type="protein sequence ID" value="EOM74601.1"/>
    <property type="molecule type" value="Genomic_DNA"/>
</dbReference>
<reference evidence="2 3" key="1">
    <citation type="journal article" date="2013" name="Genome Announc.">
        <title>Draft Genome Sequence of Rhodococcus rhodnii Strain LMG5362, a Symbiont of Rhodnius prolixus (Hemiptera, Reduviidae, Triatominae), the Principle Vector of Trypanosoma cruzi.</title>
        <authorList>
            <person name="Pachebat J.A."/>
            <person name="van Keulen G."/>
            <person name="Whitten M.M."/>
            <person name="Girdwood S."/>
            <person name="Del Sol R."/>
            <person name="Dyson P.J."/>
            <person name="Facey P.D."/>
        </authorList>
    </citation>
    <scope>NUCLEOTIDE SEQUENCE [LARGE SCALE GENOMIC DNA]</scope>
    <source>
        <strain evidence="2 3">LMG 5362</strain>
    </source>
</reference>
<dbReference type="InterPro" id="IPR000801">
    <property type="entry name" value="Esterase-like"/>
</dbReference>
<dbReference type="PATRIC" id="fig|1273125.3.peg.3874"/>
<dbReference type="Proteomes" id="UP000013525">
    <property type="component" value="Unassembled WGS sequence"/>
</dbReference>
<dbReference type="eggNOG" id="COG0627">
    <property type="taxonomic scope" value="Bacteria"/>
</dbReference>
<sequence length="338" mass="35998">MGRRVVAVAGVAAAAAVLGSTVTVASAEPVDPTAGAVDSPRSVGARLDRVEQITDTRTALFVESTAMGRIVQVQVLHPANETPRPSLYLLDGVGAGEESDYSESTWTLETDAVDFFADKPVNVVLPVGGTGAYYTDWLRPDSGLGQPQWETFLTEELPRIIDSEMHGNGANAVAGVSMGAMGAGNLITRHPDLYRGLTAFSGCLDTTDPIARDSVRSTVAYKGGDAANMWGFDSDPAWTAHNPAANAEALRGKQIYVSTGNGLPGRYETGGVADAPRIAIGGPLEAAANYCTQSFERKMNAMQIPATIVYHDQGTHSWPYWQDEMRRAWPDIARALEI</sequence>
<dbReference type="PANTHER" id="PTHR48098:SF1">
    <property type="entry name" value="DIACYLGLYCEROL ACYLTRANSFERASE_MYCOLYLTRANSFERASE AG85A"/>
    <property type="match status" value="1"/>
</dbReference>
<dbReference type="Gene3D" id="3.40.50.1820">
    <property type="entry name" value="alpha/beta hydrolase"/>
    <property type="match status" value="1"/>
</dbReference>
<keyword evidence="1" id="KW-0732">Signal</keyword>
<evidence type="ECO:0000313" key="3">
    <source>
        <dbReference type="Proteomes" id="UP000013525"/>
    </source>
</evidence>
<proteinExistence type="predicted"/>
<dbReference type="SUPFAM" id="SSF53474">
    <property type="entry name" value="alpha/beta-Hydrolases"/>
    <property type="match status" value="1"/>
</dbReference>
<accession>R7WHK5</accession>
<feature type="chain" id="PRO_5004448023" evidence="1">
    <location>
        <begin position="28"/>
        <end position="338"/>
    </location>
</feature>
<protein>
    <submittedName>
        <fullName evidence="2">Putative esterase</fullName>
    </submittedName>
</protein>
<dbReference type="InterPro" id="IPR050583">
    <property type="entry name" value="Mycobacterial_A85_antigen"/>
</dbReference>
<dbReference type="Pfam" id="PF00756">
    <property type="entry name" value="Esterase"/>
    <property type="match status" value="1"/>
</dbReference>
<feature type="signal peptide" evidence="1">
    <location>
        <begin position="1"/>
        <end position="27"/>
    </location>
</feature>
<comment type="caution">
    <text evidence="2">The sequence shown here is derived from an EMBL/GenBank/DDBJ whole genome shotgun (WGS) entry which is preliminary data.</text>
</comment>
<dbReference type="InterPro" id="IPR029058">
    <property type="entry name" value="AB_hydrolase_fold"/>
</dbReference>
<gene>
    <name evidence="2" type="ORF">Rrhod_4076</name>
</gene>
<dbReference type="PANTHER" id="PTHR48098">
    <property type="entry name" value="ENTEROCHELIN ESTERASE-RELATED"/>
    <property type="match status" value="1"/>
</dbReference>
<dbReference type="AlphaFoldDB" id="R7WHK5"/>
<name>R7WHK5_9NOCA</name>
<keyword evidence="3" id="KW-1185">Reference proteome</keyword>